<evidence type="ECO:0000256" key="2">
    <source>
        <dbReference type="ARBA" id="ARBA00022598"/>
    </source>
</evidence>
<name>A0A4Q2DKW4_9AGAR</name>
<reference evidence="7 8" key="1">
    <citation type="submission" date="2019-01" db="EMBL/GenBank/DDBJ databases">
        <title>Draft genome sequence of Psathyrella aberdarensis IHI B618.</title>
        <authorList>
            <person name="Buettner E."/>
            <person name="Kellner H."/>
        </authorList>
    </citation>
    <scope>NUCLEOTIDE SEQUENCE [LARGE SCALE GENOMIC DNA]</scope>
    <source>
        <strain evidence="7 8">IHI B618</strain>
    </source>
</reference>
<dbReference type="PANTHER" id="PTHR45794:SF1">
    <property type="entry name" value="LEUCINE--TRNA LIGASE, CYTOPLASMIC"/>
    <property type="match status" value="1"/>
</dbReference>
<evidence type="ECO:0000313" key="8">
    <source>
        <dbReference type="Proteomes" id="UP000290288"/>
    </source>
</evidence>
<evidence type="ECO:0000256" key="4">
    <source>
        <dbReference type="ARBA" id="ARBA00022840"/>
    </source>
</evidence>
<dbReference type="Proteomes" id="UP000290288">
    <property type="component" value="Unassembled WGS sequence"/>
</dbReference>
<dbReference type="OrthoDB" id="2989549at2759"/>
<dbReference type="GO" id="GO:0005524">
    <property type="term" value="F:ATP binding"/>
    <property type="evidence" value="ECO:0007669"/>
    <property type="project" value="UniProtKB-KW"/>
</dbReference>
<proteinExistence type="inferred from homology"/>
<dbReference type="GO" id="GO:0006429">
    <property type="term" value="P:leucyl-tRNA aminoacylation"/>
    <property type="evidence" value="ECO:0007669"/>
    <property type="project" value="InterPro"/>
</dbReference>
<evidence type="ECO:0000256" key="3">
    <source>
        <dbReference type="ARBA" id="ARBA00022741"/>
    </source>
</evidence>
<evidence type="ECO:0000313" key="7">
    <source>
        <dbReference type="EMBL" id="RXW20603.1"/>
    </source>
</evidence>
<dbReference type="GO" id="GO:0004823">
    <property type="term" value="F:leucine-tRNA ligase activity"/>
    <property type="evidence" value="ECO:0007669"/>
    <property type="project" value="InterPro"/>
</dbReference>
<keyword evidence="5" id="KW-0648">Protein biosynthesis</keyword>
<protein>
    <submittedName>
        <fullName evidence="7">Uncharacterized protein</fullName>
    </submittedName>
</protein>
<evidence type="ECO:0000256" key="6">
    <source>
        <dbReference type="ARBA" id="ARBA00023146"/>
    </source>
</evidence>
<gene>
    <name evidence="7" type="ORF">EST38_g5263</name>
</gene>
<keyword evidence="3" id="KW-0547">Nucleotide-binding</keyword>
<dbReference type="InterPro" id="IPR004493">
    <property type="entry name" value="Leu-tRNA-synth_Ia_arc/euk"/>
</dbReference>
<dbReference type="PANTHER" id="PTHR45794">
    <property type="entry name" value="LEUCYL-TRNA SYNTHETASE"/>
    <property type="match status" value="1"/>
</dbReference>
<evidence type="ECO:0000256" key="1">
    <source>
        <dbReference type="ARBA" id="ARBA00005594"/>
    </source>
</evidence>
<evidence type="ECO:0000256" key="5">
    <source>
        <dbReference type="ARBA" id="ARBA00022917"/>
    </source>
</evidence>
<sequence length="219" mass="24486">MYGQTNCFLGTGINKGEEPFAVNHEVYVLPMDNVMATKYVVYIYECATSLLIVPEGTGVVTSVPSDPPSDHETLMDPHKKPEFYKIDPPYAAIGPIPVPAISVPTCGDMTAPAIVKIQSQKYTKQLAEAKEIAYKPGFVRDRMIKADWRFRMQNLKILSSRVARMNVLLRSWISSVWIMASLSGRSKIKGASFILIYFDEEPCVLINGLFDSMQVARQD</sequence>
<comment type="similarity">
    <text evidence="1">Belongs to the class-I aminoacyl-tRNA synthetase family.</text>
</comment>
<dbReference type="GO" id="GO:0002161">
    <property type="term" value="F:aminoacyl-tRNA deacylase activity"/>
    <property type="evidence" value="ECO:0007669"/>
    <property type="project" value="InterPro"/>
</dbReference>
<dbReference type="EMBL" id="SDEE01000141">
    <property type="protein sequence ID" value="RXW20603.1"/>
    <property type="molecule type" value="Genomic_DNA"/>
</dbReference>
<accession>A0A4Q2DKW4</accession>
<dbReference type="STRING" id="2316362.A0A4Q2DKW4"/>
<comment type="caution">
    <text evidence="7">The sequence shown here is derived from an EMBL/GenBank/DDBJ whole genome shotgun (WGS) entry which is preliminary data.</text>
</comment>
<keyword evidence="8" id="KW-1185">Reference proteome</keyword>
<organism evidence="7 8">
    <name type="scientific">Candolleomyces aberdarensis</name>
    <dbReference type="NCBI Taxonomy" id="2316362"/>
    <lineage>
        <taxon>Eukaryota</taxon>
        <taxon>Fungi</taxon>
        <taxon>Dikarya</taxon>
        <taxon>Basidiomycota</taxon>
        <taxon>Agaricomycotina</taxon>
        <taxon>Agaricomycetes</taxon>
        <taxon>Agaricomycetidae</taxon>
        <taxon>Agaricales</taxon>
        <taxon>Agaricineae</taxon>
        <taxon>Psathyrellaceae</taxon>
        <taxon>Candolleomyces</taxon>
    </lineage>
</organism>
<dbReference type="InterPro" id="IPR009008">
    <property type="entry name" value="Val/Leu/Ile-tRNA-synth_edit"/>
</dbReference>
<keyword evidence="2" id="KW-0436">Ligase</keyword>
<dbReference type="AlphaFoldDB" id="A0A4Q2DKW4"/>
<keyword evidence="6" id="KW-0030">Aminoacyl-tRNA synthetase</keyword>
<dbReference type="Gene3D" id="3.90.740.10">
    <property type="entry name" value="Valyl/Leucyl/Isoleucyl-tRNA synthetase, editing domain"/>
    <property type="match status" value="1"/>
</dbReference>
<keyword evidence="4" id="KW-0067">ATP-binding</keyword>